<dbReference type="PANTHER" id="PTHR35527:SF2">
    <property type="entry name" value="HYDROLASE"/>
    <property type="match status" value="1"/>
</dbReference>
<accession>A0A6U1CY85</accession>
<dbReference type="Pfam" id="PF02275">
    <property type="entry name" value="CBAH"/>
    <property type="match status" value="1"/>
</dbReference>
<comment type="similarity">
    <text evidence="1">Belongs to the peptidase C59 family.</text>
</comment>
<feature type="signal peptide" evidence="3">
    <location>
        <begin position="1"/>
        <end position="22"/>
    </location>
</feature>
<dbReference type="AlphaFoldDB" id="A0A6U1CY85"/>
<evidence type="ECO:0000313" key="6">
    <source>
        <dbReference type="EMBL" id="CAD9708263.1"/>
    </source>
</evidence>
<dbReference type="EMBL" id="HBHJ01029078">
    <property type="protein sequence ID" value="CAD9708263.1"/>
    <property type="molecule type" value="Transcribed_RNA"/>
</dbReference>
<evidence type="ECO:0000259" key="4">
    <source>
        <dbReference type="Pfam" id="PF02275"/>
    </source>
</evidence>
<feature type="domain" description="Choloylglycine hydrolase/NAAA C-terminal" evidence="4">
    <location>
        <begin position="31"/>
        <end position="324"/>
    </location>
</feature>
<evidence type="ECO:0000256" key="3">
    <source>
        <dbReference type="SAM" id="SignalP"/>
    </source>
</evidence>
<dbReference type="GO" id="GO:0016787">
    <property type="term" value="F:hydrolase activity"/>
    <property type="evidence" value="ECO:0007669"/>
    <property type="project" value="UniProtKB-KW"/>
</dbReference>
<reference evidence="5" key="1">
    <citation type="submission" date="2021-01" db="EMBL/GenBank/DDBJ databases">
        <authorList>
            <person name="Corre E."/>
            <person name="Pelletier E."/>
            <person name="Niang G."/>
            <person name="Scheremetjew M."/>
            <person name="Finn R."/>
            <person name="Kale V."/>
            <person name="Holt S."/>
            <person name="Cochrane G."/>
            <person name="Meng A."/>
            <person name="Brown T."/>
            <person name="Cohen L."/>
        </authorList>
    </citation>
    <scope>NUCLEOTIDE SEQUENCE</scope>
    <source>
        <strain evidence="5">CCMP1243</strain>
    </source>
</reference>
<dbReference type="Gene3D" id="3.60.60.10">
    <property type="entry name" value="Penicillin V Acylase, Chain A"/>
    <property type="match status" value="1"/>
</dbReference>
<dbReference type="EMBL" id="HBHJ01029077">
    <property type="protein sequence ID" value="CAD9708262.1"/>
    <property type="molecule type" value="Transcribed_RNA"/>
</dbReference>
<protein>
    <recommendedName>
        <fullName evidence="4">Choloylglycine hydrolase/NAAA C-terminal domain-containing protein</fullName>
    </recommendedName>
</protein>
<keyword evidence="3" id="KW-0732">Signal</keyword>
<evidence type="ECO:0000256" key="2">
    <source>
        <dbReference type="ARBA" id="ARBA00022801"/>
    </source>
</evidence>
<dbReference type="InterPro" id="IPR029132">
    <property type="entry name" value="CBAH/NAAA_C"/>
</dbReference>
<keyword evidence="2" id="KW-0378">Hydrolase</keyword>
<gene>
    <name evidence="5" type="ORF">RMAR1173_LOCUS19253</name>
    <name evidence="6" type="ORF">RMAR1173_LOCUS19254</name>
</gene>
<evidence type="ECO:0000313" key="5">
    <source>
        <dbReference type="EMBL" id="CAD9708262.1"/>
    </source>
</evidence>
<evidence type="ECO:0000256" key="1">
    <source>
        <dbReference type="ARBA" id="ARBA00006625"/>
    </source>
</evidence>
<name>A0A6U1CY85_9STRA</name>
<feature type="chain" id="PRO_5035585257" description="Choloylglycine hydrolase/NAAA C-terminal domain-containing protein" evidence="3">
    <location>
        <begin position="23"/>
        <end position="348"/>
    </location>
</feature>
<sequence length="348" mass="37346">MMGTMAWRIGAVVLLRCWLAGACSSFMMSSGDDSLATISARTMDLGYGAFSLAAVPRGQGGGNASSSLGYVGAYAVLEKFPKVGVEQVITAGINEAGLSCDMQTLEGSSYPPYPGPNARPVMVGVFCTWVLSTFRSVDEVHEALASGAAVVYGPDGFAQHFVVRDATGVSLVAEFVDQTTRLYLDGNDNGETGFGIMTNEPEFPFHLTNAQHLEWKLGLARPAVNTPGNFYPDERFLRLHLLKSALEVPSTEKEKIMQAVHLLNSVTVPPGQQRGTDSGSAEGMGDHTVFAFIYDHVNAVLYFRSAGNQSLQRVRLADLDLQAGSPTKTLAIENDLDWYVNAAQAFTS</sequence>
<proteinExistence type="inferred from homology"/>
<dbReference type="PANTHER" id="PTHR35527">
    <property type="entry name" value="CHOLOYLGLYCINE HYDROLASE"/>
    <property type="match status" value="1"/>
</dbReference>
<dbReference type="SUPFAM" id="SSF56235">
    <property type="entry name" value="N-terminal nucleophile aminohydrolases (Ntn hydrolases)"/>
    <property type="match status" value="1"/>
</dbReference>
<dbReference type="InterPro" id="IPR029055">
    <property type="entry name" value="Ntn_hydrolases_N"/>
</dbReference>
<dbReference type="InterPro" id="IPR052193">
    <property type="entry name" value="Peptidase_C59"/>
</dbReference>
<organism evidence="5">
    <name type="scientific">Rhizochromulina marina</name>
    <dbReference type="NCBI Taxonomy" id="1034831"/>
    <lineage>
        <taxon>Eukaryota</taxon>
        <taxon>Sar</taxon>
        <taxon>Stramenopiles</taxon>
        <taxon>Ochrophyta</taxon>
        <taxon>Dictyochophyceae</taxon>
        <taxon>Rhizochromulinales</taxon>
        <taxon>Rhizochromulina</taxon>
    </lineage>
</organism>